<feature type="region of interest" description="Disordered" evidence="2">
    <location>
        <begin position="456"/>
        <end position="490"/>
    </location>
</feature>
<dbReference type="PANTHER" id="PTHR23159">
    <property type="entry name" value="CENTROSOMAL PROTEIN 2"/>
    <property type="match status" value="1"/>
</dbReference>
<proteinExistence type="predicted"/>
<feature type="compositionally biased region" description="Acidic residues" evidence="2">
    <location>
        <begin position="471"/>
        <end position="487"/>
    </location>
</feature>
<feature type="coiled-coil region" evidence="1">
    <location>
        <begin position="330"/>
        <end position="364"/>
    </location>
</feature>
<gene>
    <name evidence="5" type="ORF">BT63DRAFT_420170</name>
</gene>
<dbReference type="Pfam" id="PF25078">
    <property type="entry name" value="DUF7801"/>
    <property type="match status" value="1"/>
</dbReference>
<name>A0A6A6UV06_9PEZI</name>
<evidence type="ECO:0000259" key="4">
    <source>
        <dbReference type="Pfam" id="PF25078"/>
    </source>
</evidence>
<feature type="compositionally biased region" description="Basic and acidic residues" evidence="2">
    <location>
        <begin position="224"/>
        <end position="242"/>
    </location>
</feature>
<sequence length="844" mass="92944">MSQLETLTFPPSSVLLEAAKNGTGANAFNGANTLPSASMTLKDPVAMHLLVETALGDSQGFDVLSYEELDALKKEDEMLLKRIDGLRRKLALESKVRDAAQSLKRLYSRPNSALSQSQSATMNPETQQRTERELEESTKKVNEISRELYFSEDRSRSVQMRLLRHTAGVLQTTYGNGHRPKMNDFGLPGGRPLSPDSLNMDDDELDRTYGDQDGVGDLDGFLDQLRRDSQPKGSRGDGKRREAQLAIGKQLEDLNDFVQEIIGQVNPNNAMARSTPPKISAEPQAVDNTIFEQLNFLNRGLDQIKSEQKTIRMSRQLRSTPGTPTTQLQNSRLQSELETSIQENLALQRQYDETEDMMAKMLEELNLKFVDALSAAPSSQNDTPTVPTPAAGPTAQIKYAQDRIAGITRIITSLSEAASRSRAGSASNDKTAQYEVVLEGLWQIMLAGEDDARQRKQAERAAISARKPANAEEDSDDEVSPDEDDGLPDQFSLSAFSTKVQFLVSKSSYLKEKQADLRRRMRQMRDMYAARDASTATSSQSTSTELARINDLYATAKEELADVEARFQQSDSRARTLQSDLDRAATNALDARTDLQNQLVAVEQRASTLEQAVASAQETRADAMARAAKTAKDLEALEGEVVRLKSELTICKAELDASYGSRQERAADAAKAVESEKLASMTALNAQLTTELETLRAEHSTARSAVSGASEKETALKSELAATLAEFEELTKASVEAEREREAMEMQVDKLRDSVEKLEGQLDEEKIGKMGAPPSTGDGVPAQTTSAVVLRNEFKKMMKDMRAENLKALRAEQDERRKLEAQIRVLKKEQGAAGKGILGRVMGT</sequence>
<feature type="region of interest" description="Disordered" evidence="2">
    <location>
        <begin position="172"/>
        <end position="242"/>
    </location>
</feature>
<feature type="coiled-coil region" evidence="1">
    <location>
        <begin position="678"/>
        <end position="768"/>
    </location>
</feature>
<evidence type="ECO:0000313" key="5">
    <source>
        <dbReference type="EMBL" id="KAF2674908.1"/>
    </source>
</evidence>
<feature type="domain" description="DUF7801" evidence="4">
    <location>
        <begin position="620"/>
        <end position="771"/>
    </location>
</feature>
<feature type="compositionally biased region" description="Polar residues" evidence="2">
    <location>
        <begin position="109"/>
        <end position="124"/>
    </location>
</feature>
<reference evidence="5" key="1">
    <citation type="journal article" date="2020" name="Stud. Mycol.">
        <title>101 Dothideomycetes genomes: a test case for predicting lifestyles and emergence of pathogens.</title>
        <authorList>
            <person name="Haridas S."/>
            <person name="Albert R."/>
            <person name="Binder M."/>
            <person name="Bloem J."/>
            <person name="Labutti K."/>
            <person name="Salamov A."/>
            <person name="Andreopoulos B."/>
            <person name="Baker S."/>
            <person name="Barry K."/>
            <person name="Bills G."/>
            <person name="Bluhm B."/>
            <person name="Cannon C."/>
            <person name="Castanera R."/>
            <person name="Culley D."/>
            <person name="Daum C."/>
            <person name="Ezra D."/>
            <person name="Gonzalez J."/>
            <person name="Henrissat B."/>
            <person name="Kuo A."/>
            <person name="Liang C."/>
            <person name="Lipzen A."/>
            <person name="Lutzoni F."/>
            <person name="Magnuson J."/>
            <person name="Mondo S."/>
            <person name="Nolan M."/>
            <person name="Ohm R."/>
            <person name="Pangilinan J."/>
            <person name="Park H.-J."/>
            <person name="Ramirez L."/>
            <person name="Alfaro M."/>
            <person name="Sun H."/>
            <person name="Tritt A."/>
            <person name="Yoshinaga Y."/>
            <person name="Zwiers L.-H."/>
            <person name="Turgeon B."/>
            <person name="Goodwin S."/>
            <person name="Spatafora J."/>
            <person name="Crous P."/>
            <person name="Grigoriev I."/>
        </authorList>
    </citation>
    <scope>NUCLEOTIDE SEQUENCE</scope>
    <source>
        <strain evidence="5">CBS 115976</strain>
    </source>
</reference>
<evidence type="ECO:0000259" key="3">
    <source>
        <dbReference type="Pfam" id="PF15456"/>
    </source>
</evidence>
<dbReference type="InterPro" id="IPR056703">
    <property type="entry name" value="DUF7801"/>
</dbReference>
<dbReference type="Pfam" id="PF15456">
    <property type="entry name" value="Uds1"/>
    <property type="match status" value="1"/>
</dbReference>
<dbReference type="Proteomes" id="UP000799302">
    <property type="component" value="Unassembled WGS sequence"/>
</dbReference>
<feature type="coiled-coil region" evidence="1">
    <location>
        <begin position="546"/>
        <end position="654"/>
    </location>
</feature>
<dbReference type="OrthoDB" id="5569911at2759"/>
<evidence type="ECO:0000313" key="6">
    <source>
        <dbReference type="Proteomes" id="UP000799302"/>
    </source>
</evidence>
<dbReference type="PANTHER" id="PTHR23159:SF31">
    <property type="entry name" value="CENTROSOME-ASSOCIATED PROTEIN CEP250 ISOFORM X1"/>
    <property type="match status" value="1"/>
</dbReference>
<dbReference type="AlphaFoldDB" id="A0A6A6UV06"/>
<accession>A0A6A6UV06</accession>
<protein>
    <submittedName>
        <fullName evidence="5">Uncharacterized protein</fullName>
    </submittedName>
</protein>
<feature type="domain" description="Up-regulated during septation protein 1" evidence="3">
    <location>
        <begin position="47"/>
        <end position="172"/>
    </location>
</feature>
<dbReference type="InterPro" id="IPR029191">
    <property type="entry name" value="Uds1"/>
</dbReference>
<keyword evidence="6" id="KW-1185">Reference proteome</keyword>
<dbReference type="EMBL" id="MU004230">
    <property type="protein sequence ID" value="KAF2674908.1"/>
    <property type="molecule type" value="Genomic_DNA"/>
</dbReference>
<keyword evidence="1" id="KW-0175">Coiled coil</keyword>
<organism evidence="5 6">
    <name type="scientific">Microthyrium microscopicum</name>
    <dbReference type="NCBI Taxonomy" id="703497"/>
    <lineage>
        <taxon>Eukaryota</taxon>
        <taxon>Fungi</taxon>
        <taxon>Dikarya</taxon>
        <taxon>Ascomycota</taxon>
        <taxon>Pezizomycotina</taxon>
        <taxon>Dothideomycetes</taxon>
        <taxon>Dothideomycetes incertae sedis</taxon>
        <taxon>Microthyriales</taxon>
        <taxon>Microthyriaceae</taxon>
        <taxon>Microthyrium</taxon>
    </lineage>
</organism>
<feature type="coiled-coil region" evidence="1">
    <location>
        <begin position="802"/>
        <end position="829"/>
    </location>
</feature>
<evidence type="ECO:0000256" key="2">
    <source>
        <dbReference type="SAM" id="MobiDB-lite"/>
    </source>
</evidence>
<feature type="region of interest" description="Disordered" evidence="2">
    <location>
        <begin position="107"/>
        <end position="139"/>
    </location>
</feature>
<evidence type="ECO:0000256" key="1">
    <source>
        <dbReference type="SAM" id="Coils"/>
    </source>
</evidence>
<feature type="compositionally biased region" description="Basic and acidic residues" evidence="2">
    <location>
        <begin position="128"/>
        <end position="139"/>
    </location>
</feature>